<organism evidence="1 2">
    <name type="scientific">Rhododendron molle</name>
    <name type="common">Chinese azalea</name>
    <name type="synonym">Azalea mollis</name>
    <dbReference type="NCBI Taxonomy" id="49168"/>
    <lineage>
        <taxon>Eukaryota</taxon>
        <taxon>Viridiplantae</taxon>
        <taxon>Streptophyta</taxon>
        <taxon>Embryophyta</taxon>
        <taxon>Tracheophyta</taxon>
        <taxon>Spermatophyta</taxon>
        <taxon>Magnoliopsida</taxon>
        <taxon>eudicotyledons</taxon>
        <taxon>Gunneridae</taxon>
        <taxon>Pentapetalae</taxon>
        <taxon>asterids</taxon>
        <taxon>Ericales</taxon>
        <taxon>Ericaceae</taxon>
        <taxon>Ericoideae</taxon>
        <taxon>Rhodoreae</taxon>
        <taxon>Rhododendron</taxon>
    </lineage>
</organism>
<dbReference type="EMBL" id="CM046389">
    <property type="protein sequence ID" value="KAI8566396.1"/>
    <property type="molecule type" value="Genomic_DNA"/>
</dbReference>
<comment type="caution">
    <text evidence="1">The sequence shown here is derived from an EMBL/GenBank/DDBJ whole genome shotgun (WGS) entry which is preliminary data.</text>
</comment>
<gene>
    <name evidence="1" type="ORF">RHMOL_Rhmol02G0037100</name>
</gene>
<evidence type="ECO:0000313" key="1">
    <source>
        <dbReference type="EMBL" id="KAI8566396.1"/>
    </source>
</evidence>
<protein>
    <submittedName>
        <fullName evidence="1">Uncharacterized protein</fullName>
    </submittedName>
</protein>
<proteinExistence type="predicted"/>
<name>A0ACC0PLB7_RHOML</name>
<dbReference type="Proteomes" id="UP001062846">
    <property type="component" value="Chromosome 2"/>
</dbReference>
<sequence>MDNTTLPLHLSHVQKSSSIINRSHTLLHSTALIALIYYRIASFFQTTKPRDLSTTFTCLLVFTGELILSFLWFLGQAYRVRPVSRTVFPERLPENVELPAVDVFICTADPSKEPTLEVMNTVISAIALDYPSNKLHVYLSDDGGCSVTLEAMKEAWRFAKGYWVPFCRAYGIKTRCPEAYFLGEEGNNESSSGSEFMADREKVKEKYENFKSRVMGIRQNSVLIVNRDHTAVVEVINDVSIAEASQEHKAVEMPLLVYVSREKRPSLPHHFKAGALNVLLRVSAMISNSPYILVLDCDMYCNDPTSARQAMCFHLDPKISPSLGFVQFPQKFHNISKTDVYDSQMRFVFKVLWKGMDGLQGPCVSGSGFYIKREALYANPIKDVDVMELKQYFGPSNEFIKSFGRHYKPKDHQHSSSVTLMKETQYLASCAYENETKWGKEVGFLYLSLVEDYFTGLVNLHCKGWKSVYCDPVRPAFLGAGTTNLNDVLVQFTRWISGLVEVTLSRFCPLIYGPKKMSALQTMCYGEQAFFPFYFLPLWCFATIPQLCLLNGIAVYPEASNWFFMVFSFVFLSSLSKHIQEVLSTGGSMRSWINEQRMWMIKSVTSNLYGSLDAIMKRLGMREAKFMTTNKVIDDEQTRLYQMGKIDFQTSIMLLAPLVILTIINVVSFVGGVTRAMVAGKFSDMFTQVFLSLFIVTMGYPVIEGMILRKDKGRIPPSVTILSVLVSTIFLSLGSLLLSVFRK</sequence>
<reference evidence="1" key="1">
    <citation type="submission" date="2022-02" db="EMBL/GenBank/DDBJ databases">
        <title>Plant Genome Project.</title>
        <authorList>
            <person name="Zhang R.-G."/>
        </authorList>
    </citation>
    <scope>NUCLEOTIDE SEQUENCE</scope>
    <source>
        <strain evidence="1">AT1</strain>
    </source>
</reference>
<evidence type="ECO:0000313" key="2">
    <source>
        <dbReference type="Proteomes" id="UP001062846"/>
    </source>
</evidence>
<accession>A0ACC0PLB7</accession>
<keyword evidence="2" id="KW-1185">Reference proteome</keyword>